<gene>
    <name evidence="1" type="ORF">PR018_22125</name>
</gene>
<keyword evidence="1" id="KW-0808">Transferase</keyword>
<dbReference type="SUPFAM" id="SSF53335">
    <property type="entry name" value="S-adenosyl-L-methionine-dependent methyltransferases"/>
    <property type="match status" value="1"/>
</dbReference>
<keyword evidence="1" id="KW-0489">Methyltransferase</keyword>
<reference evidence="1 2" key="2">
    <citation type="journal article" date="2023" name="MicrobiologyOpen">
        <title>Genomics of the tumorigenes clade of the family Rhizobiaceae and description of Rhizobium rhododendri sp. nov.</title>
        <authorList>
            <person name="Kuzmanovic N."/>
            <person name="diCenzo G.C."/>
            <person name="Bunk B."/>
            <person name="Sproeer C."/>
            <person name="Fruehling A."/>
            <person name="Neumann-Schaal M."/>
            <person name="Overmann J."/>
            <person name="Smalla K."/>
        </authorList>
    </citation>
    <scope>NUCLEOTIDE SEQUENCE [LARGE SCALE GENOMIC DNA]</scope>
    <source>
        <strain evidence="2">rho-6.2</strain>
        <plasmid evidence="1 2">unnamed1</plasmid>
    </source>
</reference>
<keyword evidence="2" id="KW-1185">Reference proteome</keyword>
<evidence type="ECO:0000313" key="1">
    <source>
        <dbReference type="EMBL" id="WFS24992.1"/>
    </source>
</evidence>
<keyword evidence="1" id="KW-0614">Plasmid</keyword>
<dbReference type="EMBL" id="CP117268">
    <property type="protein sequence ID" value="WFS24992.1"/>
    <property type="molecule type" value="Genomic_DNA"/>
</dbReference>
<proteinExistence type="predicted"/>
<dbReference type="GO" id="GO:0008168">
    <property type="term" value="F:methyltransferase activity"/>
    <property type="evidence" value="ECO:0007669"/>
    <property type="project" value="UniProtKB-KW"/>
</dbReference>
<dbReference type="Proteomes" id="UP000318939">
    <property type="component" value="Plasmid unnamed1"/>
</dbReference>
<protein>
    <submittedName>
        <fullName evidence="1">Class I SAM-dependent methyltransferase</fullName>
    </submittedName>
</protein>
<sequence>MHGFEDFIVECDRAPRLNELSEFFSTTAAGQTGMPIRPPKLDYRLFPLDSTFKRFSALHPLRQGPFDQHYLGSIPYRFEEECRMGCAILKYARARKGRLKLYTLGTAEGTMARVIAELGNGRIDTLSCSPNVENLRSFYAYGVPPHATFFHGPFHHLTARKIQDDDELRAFTGGFDIIVEDTTFQMYSPNRFDQIRFVSQHLRKDGLFIFIEKFRHDDAEEYHRRERQKDHGFKARFFTPSDIRKKEETVLTRMNRNEVSLANIAATLSRFFEHTFVTWNSGNFYSLVSSNSAKNLDLFLSKLCPAAIPGEYVYTDLPHRLYPNPKQQTQGVSL</sequence>
<dbReference type="CDD" id="cd02440">
    <property type="entry name" value="AdoMet_MTases"/>
    <property type="match status" value="1"/>
</dbReference>
<dbReference type="GO" id="GO:0032259">
    <property type="term" value="P:methylation"/>
    <property type="evidence" value="ECO:0007669"/>
    <property type="project" value="UniProtKB-KW"/>
</dbReference>
<dbReference type="Gene3D" id="3.40.50.150">
    <property type="entry name" value="Vaccinia Virus protein VP39"/>
    <property type="match status" value="1"/>
</dbReference>
<geneLocation type="plasmid" evidence="1 2">
    <name>unnamed1</name>
</geneLocation>
<dbReference type="RefSeq" id="WP_142831906.1">
    <property type="nucleotide sequence ID" value="NZ_CP117268.1"/>
</dbReference>
<reference evidence="1 2" key="1">
    <citation type="journal article" date="2019" name="Phytopathology">
        <title>A Novel Group of Rhizobium tumorigenes-Like Agrobacteria Associated with Crown Gall Disease of Rhododendron and Blueberry.</title>
        <authorList>
            <person name="Kuzmanovic N."/>
            <person name="Behrens P."/>
            <person name="Idczak E."/>
            <person name="Wagner S."/>
            <person name="Gotz M."/>
            <person name="Sproer C."/>
            <person name="Bunk B."/>
            <person name="Overmann J."/>
            <person name="Smalla K."/>
        </authorList>
    </citation>
    <scope>NUCLEOTIDE SEQUENCE [LARGE SCALE GENOMIC DNA]</scope>
    <source>
        <strain evidence="2">rho-6.2</strain>
    </source>
</reference>
<evidence type="ECO:0000313" key="2">
    <source>
        <dbReference type="Proteomes" id="UP000318939"/>
    </source>
</evidence>
<name>A0ABY8IN34_9HYPH</name>
<dbReference type="InterPro" id="IPR029063">
    <property type="entry name" value="SAM-dependent_MTases_sf"/>
</dbReference>
<accession>A0ABY8IN34</accession>
<organism evidence="1 2">
    <name type="scientific">Rhizobium rhododendri</name>
    <dbReference type="NCBI Taxonomy" id="2506430"/>
    <lineage>
        <taxon>Bacteria</taxon>
        <taxon>Pseudomonadati</taxon>
        <taxon>Pseudomonadota</taxon>
        <taxon>Alphaproteobacteria</taxon>
        <taxon>Hyphomicrobiales</taxon>
        <taxon>Rhizobiaceae</taxon>
        <taxon>Rhizobium/Agrobacterium group</taxon>
        <taxon>Rhizobium</taxon>
    </lineage>
</organism>